<dbReference type="InterPro" id="IPR016169">
    <property type="entry name" value="FAD-bd_PCMH_sub2"/>
</dbReference>
<organism evidence="1 2">
    <name type="scientific">Tetradesmus obliquus</name>
    <name type="common">Green alga</name>
    <name type="synonym">Acutodesmus obliquus</name>
    <dbReference type="NCBI Taxonomy" id="3088"/>
    <lineage>
        <taxon>Eukaryota</taxon>
        <taxon>Viridiplantae</taxon>
        <taxon>Chlorophyta</taxon>
        <taxon>core chlorophytes</taxon>
        <taxon>Chlorophyceae</taxon>
        <taxon>CS clade</taxon>
        <taxon>Sphaeropleales</taxon>
        <taxon>Scenedesmaceae</taxon>
        <taxon>Tetradesmus</taxon>
    </lineage>
</organism>
<dbReference type="EMBL" id="CP126212">
    <property type="protein sequence ID" value="WIA14685.1"/>
    <property type="molecule type" value="Genomic_DNA"/>
</dbReference>
<dbReference type="InterPro" id="IPR036318">
    <property type="entry name" value="FAD-bd_PCMH-like_sf"/>
</dbReference>
<proteinExistence type="predicted"/>
<evidence type="ECO:0008006" key="3">
    <source>
        <dbReference type="Google" id="ProtNLM"/>
    </source>
</evidence>
<evidence type="ECO:0000313" key="2">
    <source>
        <dbReference type="Proteomes" id="UP001244341"/>
    </source>
</evidence>
<protein>
    <recommendedName>
        <fullName evidence="3">FAD-binding PCMH-type domain-containing protein</fullName>
    </recommendedName>
</protein>
<evidence type="ECO:0000313" key="1">
    <source>
        <dbReference type="EMBL" id="WIA14685.1"/>
    </source>
</evidence>
<name>A0ABY8TZV6_TETOB</name>
<keyword evidence="2" id="KW-1185">Reference proteome</keyword>
<dbReference type="Gene3D" id="3.30.465.10">
    <property type="match status" value="1"/>
</dbReference>
<sequence>MVACAAAGSQDAQPPVGSSFMVTPLSTAAQQPQSAARVLISATDSQGQIINAYRDVTCGNTRCLLQRLLLRWQQIVAGLAGSGKTIRAVSHRLPHSPSSFFCASLNGTGAPQATIVLDMKQVLAPLNPTTGLITVGASMDLYTLANIYEAGNRTLVSLSWPFHNALTVGGVFSVGGHGSSLLTGGLLMDQVKCVKRPDFPGSATTVNQKMADLAEATTFPVWAAYVTKNLAA</sequence>
<reference evidence="1 2" key="1">
    <citation type="submission" date="2023-05" db="EMBL/GenBank/DDBJ databases">
        <title>A 100% complete, gapless, phased diploid assembly of the Scenedesmus obliquus UTEX 3031 genome.</title>
        <authorList>
            <person name="Biondi T.C."/>
            <person name="Hanschen E.R."/>
            <person name="Kwon T."/>
            <person name="Eng W."/>
            <person name="Kruse C.P.S."/>
            <person name="Koehler S.I."/>
            <person name="Kunde Y."/>
            <person name="Gleasner C.D."/>
            <person name="You Mak K.T."/>
            <person name="Polle J."/>
            <person name="Hovde B.T."/>
            <person name="Starkenburg S.R."/>
        </authorList>
    </citation>
    <scope>NUCLEOTIDE SEQUENCE [LARGE SCALE GENOMIC DNA]</scope>
    <source>
        <strain evidence="1 2">DOE0152z</strain>
    </source>
</reference>
<dbReference type="Proteomes" id="UP001244341">
    <property type="component" value="Chromosome 5b"/>
</dbReference>
<dbReference type="SUPFAM" id="SSF56176">
    <property type="entry name" value="FAD-binding/transporter-associated domain-like"/>
    <property type="match status" value="1"/>
</dbReference>
<gene>
    <name evidence="1" type="ORF">OEZ85_003183</name>
</gene>
<accession>A0ABY8TZV6</accession>